<dbReference type="Pfam" id="PF05721">
    <property type="entry name" value="PhyH"/>
    <property type="match status" value="1"/>
</dbReference>
<dbReference type="PANTHER" id="PTHR21308">
    <property type="entry name" value="PHYTANOYL-COA ALPHA-HYDROXYLASE"/>
    <property type="match status" value="1"/>
</dbReference>
<organism evidence="1 2">
    <name type="scientific">Primorskyibacter flagellatus</name>
    <dbReference type="NCBI Taxonomy" id="1387277"/>
    <lineage>
        <taxon>Bacteria</taxon>
        <taxon>Pseudomonadati</taxon>
        <taxon>Pseudomonadota</taxon>
        <taxon>Alphaproteobacteria</taxon>
        <taxon>Rhodobacterales</taxon>
        <taxon>Roseobacteraceae</taxon>
        <taxon>Primorskyibacter</taxon>
    </lineage>
</organism>
<dbReference type="STRING" id="1387277.SAMN06295998_12518"/>
<protein>
    <submittedName>
        <fullName evidence="1">Ectoine hydroxylase-related dioxygenase, phytanoyl-CoA dioxygenase (PhyH) family</fullName>
    </submittedName>
</protein>
<keyword evidence="1" id="KW-0560">Oxidoreductase</keyword>
<dbReference type="GO" id="GO:0048244">
    <property type="term" value="F:phytanoyl-CoA dioxygenase activity"/>
    <property type="evidence" value="ECO:0007669"/>
    <property type="project" value="InterPro"/>
</dbReference>
<keyword evidence="1" id="KW-0223">Dioxygenase</keyword>
<accession>A0A1W2E9W9</accession>
<dbReference type="Gene3D" id="2.60.120.620">
    <property type="entry name" value="q2cbj1_9rhob like domain"/>
    <property type="match status" value="1"/>
</dbReference>
<dbReference type="InterPro" id="IPR008775">
    <property type="entry name" value="Phytyl_CoA_dOase-like"/>
</dbReference>
<dbReference type="GO" id="GO:0001561">
    <property type="term" value="P:fatty acid alpha-oxidation"/>
    <property type="evidence" value="ECO:0007669"/>
    <property type="project" value="InterPro"/>
</dbReference>
<gene>
    <name evidence="1" type="ORF">SAMN06295998_12518</name>
</gene>
<sequence>MNNQMAFLDHIDLEDFKASVERTTRAEEYPGAVRIDRNIPIYDGDTVDDSLIPEWTRLFETGPGVLVIKRAIRDLDAIDAASAVFQQIIEDEKAAGIAASDHFAKAGANDRIWNSHQKLCLRAPEVFLRYMTNPVIDTLYRSWLGPGYQMAAQVNQVRPSGKSQSPHRDYHLGFMTDAQLRQYPEPVHRHSHLFLMQGGVAHIDVPVDAGPTKLLPFSQVYPQGYAAAALPEFRDYFEQNYVQLPLEKGDCVFFSPALFHAAGENRTSDVVRMVNLLQASSPMVRAMESLDRAAMSRAVFPYLKGMDEEMLRLAIAATAEGYPFPTNLDSDPAIGGLAPESQQGLLLRAVREDWSAAQLDQELDAQLERRKA</sequence>
<proteinExistence type="predicted"/>
<dbReference type="PANTHER" id="PTHR21308:SF8">
    <property type="entry name" value="PHYTANOYL-COA DIOXYGENASE FAMILY PROTEIN (AFU_ORTHOLOGUE AFUA_2G09620)"/>
    <property type="match status" value="1"/>
</dbReference>
<reference evidence="1 2" key="1">
    <citation type="submission" date="2017-04" db="EMBL/GenBank/DDBJ databases">
        <authorList>
            <person name="Afonso C.L."/>
            <person name="Miller P.J."/>
            <person name="Scott M.A."/>
            <person name="Spackman E."/>
            <person name="Goraichik I."/>
            <person name="Dimitrov K.M."/>
            <person name="Suarez D.L."/>
            <person name="Swayne D.E."/>
        </authorList>
    </citation>
    <scope>NUCLEOTIDE SEQUENCE [LARGE SCALE GENOMIC DNA]</scope>
    <source>
        <strain evidence="1 2">CGMCC 1.12644</strain>
    </source>
</reference>
<dbReference type="OrthoDB" id="3562306at2"/>
<dbReference type="SUPFAM" id="SSF51197">
    <property type="entry name" value="Clavaminate synthase-like"/>
    <property type="match status" value="1"/>
</dbReference>
<evidence type="ECO:0000313" key="2">
    <source>
        <dbReference type="Proteomes" id="UP000192330"/>
    </source>
</evidence>
<dbReference type="EMBL" id="FWYD01000025">
    <property type="protein sequence ID" value="SMD06531.1"/>
    <property type="molecule type" value="Genomic_DNA"/>
</dbReference>
<dbReference type="Proteomes" id="UP000192330">
    <property type="component" value="Unassembled WGS sequence"/>
</dbReference>
<dbReference type="InterPro" id="IPR047128">
    <property type="entry name" value="PhyH"/>
</dbReference>
<keyword evidence="2" id="KW-1185">Reference proteome</keyword>
<dbReference type="AlphaFoldDB" id="A0A1W2E9W9"/>
<evidence type="ECO:0000313" key="1">
    <source>
        <dbReference type="EMBL" id="SMD06531.1"/>
    </source>
</evidence>
<name>A0A1W2E9W9_9RHOB</name>
<dbReference type="RefSeq" id="WP_084354621.1">
    <property type="nucleotide sequence ID" value="NZ_FWYD01000025.1"/>
</dbReference>